<evidence type="ECO:0000256" key="1">
    <source>
        <dbReference type="SAM" id="MobiDB-lite"/>
    </source>
</evidence>
<protein>
    <submittedName>
        <fullName evidence="2">Uncharacterized protein</fullName>
    </submittedName>
</protein>
<name>A0ABN8HV32_9NEOP</name>
<feature type="region of interest" description="Disordered" evidence="1">
    <location>
        <begin position="53"/>
        <end position="79"/>
    </location>
</feature>
<accession>A0ABN8HV32</accession>
<proteinExistence type="predicted"/>
<feature type="non-terminal residue" evidence="2">
    <location>
        <position position="79"/>
    </location>
</feature>
<dbReference type="EMBL" id="OW152825">
    <property type="protein sequence ID" value="CAH2041756.1"/>
    <property type="molecule type" value="Genomic_DNA"/>
</dbReference>
<organism evidence="2 3">
    <name type="scientific">Iphiclides podalirius</name>
    <name type="common">scarce swallowtail</name>
    <dbReference type="NCBI Taxonomy" id="110791"/>
    <lineage>
        <taxon>Eukaryota</taxon>
        <taxon>Metazoa</taxon>
        <taxon>Ecdysozoa</taxon>
        <taxon>Arthropoda</taxon>
        <taxon>Hexapoda</taxon>
        <taxon>Insecta</taxon>
        <taxon>Pterygota</taxon>
        <taxon>Neoptera</taxon>
        <taxon>Endopterygota</taxon>
        <taxon>Lepidoptera</taxon>
        <taxon>Glossata</taxon>
        <taxon>Ditrysia</taxon>
        <taxon>Papilionoidea</taxon>
        <taxon>Papilionidae</taxon>
        <taxon>Papilioninae</taxon>
        <taxon>Iphiclides</taxon>
    </lineage>
</organism>
<gene>
    <name evidence="2" type="ORF">IPOD504_LOCUS3389</name>
</gene>
<feature type="compositionally biased region" description="Basic and acidic residues" evidence="1">
    <location>
        <begin position="62"/>
        <end position="71"/>
    </location>
</feature>
<sequence length="79" mass="8869">MEKCVRLTLEIIWGGEQGDTKLAGETEKEKERKNRMEKCVRLTLEIIWGGEQGATKLAGETETEKEVDSLSRRSGAACR</sequence>
<evidence type="ECO:0000313" key="3">
    <source>
        <dbReference type="Proteomes" id="UP000837857"/>
    </source>
</evidence>
<dbReference type="Proteomes" id="UP000837857">
    <property type="component" value="Chromosome 13"/>
</dbReference>
<evidence type="ECO:0000313" key="2">
    <source>
        <dbReference type="EMBL" id="CAH2041756.1"/>
    </source>
</evidence>
<reference evidence="2" key="1">
    <citation type="submission" date="2022-03" db="EMBL/GenBank/DDBJ databases">
        <authorList>
            <person name="Martin H S."/>
        </authorList>
    </citation>
    <scope>NUCLEOTIDE SEQUENCE</scope>
</reference>
<keyword evidence="3" id="KW-1185">Reference proteome</keyword>